<sequence length="257" mass="28100">MHLTVISYPSIISDLFEDVAFTFNPSAHSPKSAFVRCQHPNHLPHVLANIGQKVTCLDLFGHGDSGRLKLGDGMLVDTDRTNWDVIRQLDEVLAEGAKVRLLGCFTGTCHAGHKTLRDIAGRLGKNREILGTTALIYQRDFGPTGFKEEVAQKYLVSSNIPHPVEPASRFGGGPEPTLGEDKFIKSLPQGFIAQGRGVPSAIPMDQKIVDSTEVSLASEGKLVLLRDLSQQQPLLFLFKKCPPVLDVPKLRSALRLS</sequence>
<name>A0ABU5H1H1_9BACT</name>
<evidence type="ECO:0000313" key="3">
    <source>
        <dbReference type="Proteomes" id="UP001291309"/>
    </source>
</evidence>
<dbReference type="InterPro" id="IPR025592">
    <property type="entry name" value="DUF4347"/>
</dbReference>
<protein>
    <submittedName>
        <fullName evidence="2">DUF4347 domain-containing protein</fullName>
    </submittedName>
</protein>
<evidence type="ECO:0000259" key="1">
    <source>
        <dbReference type="Pfam" id="PF14252"/>
    </source>
</evidence>
<reference evidence="2 3" key="1">
    <citation type="submission" date="2023-12" db="EMBL/GenBank/DDBJ databases">
        <title>the genome sequence of Hyalangium sp. s54d21.</title>
        <authorList>
            <person name="Zhang X."/>
        </authorList>
    </citation>
    <scope>NUCLEOTIDE SEQUENCE [LARGE SCALE GENOMIC DNA]</scope>
    <source>
        <strain evidence="3">s54d21</strain>
    </source>
</reference>
<dbReference type="RefSeq" id="WP_321545677.1">
    <property type="nucleotide sequence ID" value="NZ_JAXIVS010000003.1"/>
</dbReference>
<feature type="domain" description="DUF4347" evidence="1">
    <location>
        <begin position="52"/>
        <end position="123"/>
    </location>
</feature>
<dbReference type="Pfam" id="PF14252">
    <property type="entry name" value="DUF4347"/>
    <property type="match status" value="1"/>
</dbReference>
<dbReference type="Proteomes" id="UP001291309">
    <property type="component" value="Unassembled WGS sequence"/>
</dbReference>
<gene>
    <name evidence="2" type="ORF">SYV04_11175</name>
</gene>
<comment type="caution">
    <text evidence="2">The sequence shown here is derived from an EMBL/GenBank/DDBJ whole genome shotgun (WGS) entry which is preliminary data.</text>
</comment>
<evidence type="ECO:0000313" key="2">
    <source>
        <dbReference type="EMBL" id="MDY7226957.1"/>
    </source>
</evidence>
<proteinExistence type="predicted"/>
<keyword evidence="3" id="KW-1185">Reference proteome</keyword>
<accession>A0ABU5H1H1</accession>
<dbReference type="EMBL" id="JAXIVS010000003">
    <property type="protein sequence ID" value="MDY7226957.1"/>
    <property type="molecule type" value="Genomic_DNA"/>
</dbReference>
<organism evidence="2 3">
    <name type="scientific">Hyalangium rubrum</name>
    <dbReference type="NCBI Taxonomy" id="3103134"/>
    <lineage>
        <taxon>Bacteria</taxon>
        <taxon>Pseudomonadati</taxon>
        <taxon>Myxococcota</taxon>
        <taxon>Myxococcia</taxon>
        <taxon>Myxococcales</taxon>
        <taxon>Cystobacterineae</taxon>
        <taxon>Archangiaceae</taxon>
        <taxon>Hyalangium</taxon>
    </lineage>
</organism>